<keyword evidence="1" id="KW-1133">Transmembrane helix</keyword>
<keyword evidence="1" id="KW-0812">Transmembrane</keyword>
<feature type="transmembrane region" description="Helical" evidence="1">
    <location>
        <begin position="84"/>
        <end position="101"/>
    </location>
</feature>
<dbReference type="Gene3D" id="1.20.1260.100">
    <property type="entry name" value="TspO/MBR protein"/>
    <property type="match status" value="1"/>
</dbReference>
<keyword evidence="1" id="KW-0472">Membrane</keyword>
<feature type="transmembrane region" description="Helical" evidence="1">
    <location>
        <begin position="147"/>
        <end position="168"/>
    </location>
</feature>
<keyword evidence="3" id="KW-1185">Reference proteome</keyword>
<dbReference type="Proteomes" id="UP000636505">
    <property type="component" value="Unassembled WGS sequence"/>
</dbReference>
<organism evidence="2 3">
    <name type="scientific">Vasconcelosia minhoensis LEGE 07310</name>
    <dbReference type="NCBI Taxonomy" id="915328"/>
    <lineage>
        <taxon>Bacteria</taxon>
        <taxon>Bacillati</taxon>
        <taxon>Cyanobacteriota</taxon>
        <taxon>Cyanophyceae</taxon>
        <taxon>Nodosilineales</taxon>
        <taxon>Cymatolegaceae</taxon>
        <taxon>Vasconcelosia</taxon>
        <taxon>Vasconcelosia minhoensis</taxon>
    </lineage>
</organism>
<evidence type="ECO:0000256" key="1">
    <source>
        <dbReference type="SAM" id="Phobius"/>
    </source>
</evidence>
<comment type="caution">
    <text evidence="2">The sequence shown here is derived from an EMBL/GenBank/DDBJ whole genome shotgun (WGS) entry which is preliminary data.</text>
</comment>
<evidence type="ECO:0000313" key="2">
    <source>
        <dbReference type="EMBL" id="MBE9076158.1"/>
    </source>
</evidence>
<dbReference type="PANTHER" id="PTHR33802:SF1">
    <property type="entry name" value="XK-RELATED PROTEIN"/>
    <property type="match status" value="1"/>
</dbReference>
<proteinExistence type="predicted"/>
<sequence length="253" mass="27326">MAPRCRQGATFAAVFAAIIVNALSNFFPLGGANIGEIANTVFADVKITPANYAFAIWGLIYVGLIGFSFYQARPKLRFDPSLRQTAYGVIGACLCQIAWVFAFQLRYFWLSVLLMVGILACLIGAYRASHRAQPPARQRRWLLQIPISLYLSWITVATVVNVASALVASGWGQWTLAATTWTILMVIVSALIAAVVTTQYKDATFPAVTIWALIAIALRATNPASISLVASGLAAVLGLLTLWLNLPKPKPAP</sequence>
<dbReference type="PANTHER" id="PTHR33802">
    <property type="entry name" value="SI:CH211-161H7.5-RELATED"/>
    <property type="match status" value="1"/>
</dbReference>
<feature type="transmembrane region" description="Helical" evidence="1">
    <location>
        <begin position="203"/>
        <end position="220"/>
    </location>
</feature>
<dbReference type="InterPro" id="IPR038330">
    <property type="entry name" value="TspO/MBR-related_sf"/>
</dbReference>
<reference evidence="2" key="1">
    <citation type="submission" date="2020-10" db="EMBL/GenBank/DDBJ databases">
        <authorList>
            <person name="Castelo-Branco R."/>
            <person name="Eusebio N."/>
            <person name="Adriana R."/>
            <person name="Vieira A."/>
            <person name="Brugerolle De Fraissinette N."/>
            <person name="Rezende De Castro R."/>
            <person name="Schneider M.P."/>
            <person name="Vasconcelos V."/>
            <person name="Leao P.N."/>
        </authorList>
    </citation>
    <scope>NUCLEOTIDE SEQUENCE</scope>
    <source>
        <strain evidence="2">LEGE 07310</strain>
    </source>
</reference>
<evidence type="ECO:0000313" key="3">
    <source>
        <dbReference type="Proteomes" id="UP000636505"/>
    </source>
</evidence>
<feature type="transmembrane region" description="Helical" evidence="1">
    <location>
        <begin position="226"/>
        <end position="246"/>
    </location>
</feature>
<accession>A0A8J7ATF0</accession>
<feature type="transmembrane region" description="Helical" evidence="1">
    <location>
        <begin position="107"/>
        <end position="126"/>
    </location>
</feature>
<feature type="transmembrane region" description="Helical" evidence="1">
    <location>
        <begin position="52"/>
        <end position="72"/>
    </location>
</feature>
<feature type="transmembrane region" description="Helical" evidence="1">
    <location>
        <begin position="174"/>
        <end position="196"/>
    </location>
</feature>
<gene>
    <name evidence="2" type="ORF">IQ241_02420</name>
</gene>
<dbReference type="EMBL" id="JADEXG010000003">
    <property type="protein sequence ID" value="MBE9076158.1"/>
    <property type="molecule type" value="Genomic_DNA"/>
</dbReference>
<name>A0A8J7ATF0_9CYAN</name>
<feature type="transmembrane region" description="Helical" evidence="1">
    <location>
        <begin position="12"/>
        <end position="32"/>
    </location>
</feature>
<protein>
    <submittedName>
        <fullName evidence="2">Tryptophan-rich sensory protein</fullName>
    </submittedName>
</protein>
<dbReference type="AlphaFoldDB" id="A0A8J7ATF0"/>